<evidence type="ECO:0000256" key="1">
    <source>
        <dbReference type="RuleBase" id="RU365066"/>
    </source>
</evidence>
<evidence type="ECO:0000313" key="3">
    <source>
        <dbReference type="Proteomes" id="UP000235145"/>
    </source>
</evidence>
<proteinExistence type="inferred from homology"/>
<dbReference type="AlphaFoldDB" id="A0A9R1XTV0"/>
<keyword evidence="1" id="KW-0337">GPI-anchor biosynthesis</keyword>
<dbReference type="GO" id="GO:0000139">
    <property type="term" value="C:Golgi membrane"/>
    <property type="evidence" value="ECO:0007669"/>
    <property type="project" value="UniProtKB-SubCell"/>
</dbReference>
<dbReference type="PANTHER" id="PTHR13148:SF20">
    <property type="entry name" value="POST-GPI ATTACHMENT TO PROTEINS FACTOR 3"/>
    <property type="match status" value="1"/>
</dbReference>
<sequence>MFVTEEERETAGNTTVKYHGKWPLRRAFRIEGCGNDMELDYSSAAIVIGFSLIVSILKAFSIKSEATRVMVAAPLIAFVTNHILYLKCYQFDYDLNMKACAMMGVAKVLISGVWARISNHPFEWKIWVVTIGEGLIILFQIYDFPPYKGFLDAHAISHAIVVPVSYIWWSFIHDDSEYRTKTLMRKAK</sequence>
<gene>
    <name evidence="2" type="ORF">LSAT_V11C300135240</name>
</gene>
<name>A0A9R1XTV0_LACSA</name>
<keyword evidence="3" id="KW-1185">Reference proteome</keyword>
<comment type="subcellular location">
    <subcellularLocation>
        <location evidence="1">Golgi apparatus membrane</location>
        <topology evidence="1">Multi-pass membrane protein</topology>
    </subcellularLocation>
</comment>
<organism evidence="2 3">
    <name type="scientific">Lactuca sativa</name>
    <name type="common">Garden lettuce</name>
    <dbReference type="NCBI Taxonomy" id="4236"/>
    <lineage>
        <taxon>Eukaryota</taxon>
        <taxon>Viridiplantae</taxon>
        <taxon>Streptophyta</taxon>
        <taxon>Embryophyta</taxon>
        <taxon>Tracheophyta</taxon>
        <taxon>Spermatophyta</taxon>
        <taxon>Magnoliopsida</taxon>
        <taxon>eudicotyledons</taxon>
        <taxon>Gunneridae</taxon>
        <taxon>Pentapetalae</taxon>
        <taxon>asterids</taxon>
        <taxon>campanulids</taxon>
        <taxon>Asterales</taxon>
        <taxon>Asteraceae</taxon>
        <taxon>Cichorioideae</taxon>
        <taxon>Cichorieae</taxon>
        <taxon>Lactucinae</taxon>
        <taxon>Lactuca</taxon>
    </lineage>
</organism>
<comment type="caution">
    <text evidence="1">Lacks conserved residue(s) required for the propagation of feature annotation.</text>
</comment>
<feature type="transmembrane region" description="Helical" evidence="1">
    <location>
        <begin position="41"/>
        <end position="60"/>
    </location>
</feature>
<feature type="transmembrane region" description="Helical" evidence="1">
    <location>
        <begin position="96"/>
        <end position="117"/>
    </location>
</feature>
<feature type="transmembrane region" description="Helical" evidence="1">
    <location>
        <begin position="154"/>
        <end position="172"/>
    </location>
</feature>
<dbReference type="Proteomes" id="UP000235145">
    <property type="component" value="Unassembled WGS sequence"/>
</dbReference>
<comment type="similarity">
    <text evidence="1">Belongs to the PGAP3 family.</text>
</comment>
<dbReference type="GO" id="GO:0016788">
    <property type="term" value="F:hydrolase activity, acting on ester bonds"/>
    <property type="evidence" value="ECO:0000318"/>
    <property type="project" value="GO_Central"/>
</dbReference>
<keyword evidence="1" id="KW-0472">Membrane</keyword>
<dbReference type="GO" id="GO:0006506">
    <property type="term" value="P:GPI anchor biosynthetic process"/>
    <property type="evidence" value="ECO:0000318"/>
    <property type="project" value="GO_Central"/>
</dbReference>
<keyword evidence="1" id="KW-0812">Transmembrane</keyword>
<accession>A0A9R1XTV0</accession>
<protein>
    <recommendedName>
        <fullName evidence="1">Post-GPI attachment to proteins factor 3</fullName>
    </recommendedName>
</protein>
<comment type="function">
    <text evidence="1">Involved in the lipid remodeling steps of GPI-anchor maturation.</text>
</comment>
<keyword evidence="1" id="KW-1133">Transmembrane helix</keyword>
<reference evidence="2 3" key="1">
    <citation type="journal article" date="2017" name="Nat. Commun.">
        <title>Genome assembly with in vitro proximity ligation data and whole-genome triplication in lettuce.</title>
        <authorList>
            <person name="Reyes-Chin-Wo S."/>
            <person name="Wang Z."/>
            <person name="Yang X."/>
            <person name="Kozik A."/>
            <person name="Arikit S."/>
            <person name="Song C."/>
            <person name="Xia L."/>
            <person name="Froenicke L."/>
            <person name="Lavelle D.O."/>
            <person name="Truco M.J."/>
            <person name="Xia R."/>
            <person name="Zhu S."/>
            <person name="Xu C."/>
            <person name="Xu H."/>
            <person name="Xu X."/>
            <person name="Cox K."/>
            <person name="Korf I."/>
            <person name="Meyers B.C."/>
            <person name="Michelmore R.W."/>
        </authorList>
    </citation>
    <scope>NUCLEOTIDE SEQUENCE [LARGE SCALE GENOMIC DNA]</scope>
    <source>
        <strain evidence="3">cv. Salinas</strain>
        <tissue evidence="2">Seedlings</tissue>
    </source>
</reference>
<evidence type="ECO:0000313" key="2">
    <source>
        <dbReference type="EMBL" id="KAJ0219092.1"/>
    </source>
</evidence>
<dbReference type="GO" id="GO:0005789">
    <property type="term" value="C:endoplasmic reticulum membrane"/>
    <property type="evidence" value="ECO:0000318"/>
    <property type="project" value="GO_Central"/>
</dbReference>
<dbReference type="PANTHER" id="PTHR13148">
    <property type="entry name" value="PER1-RELATED"/>
    <property type="match status" value="1"/>
</dbReference>
<feature type="transmembrane region" description="Helical" evidence="1">
    <location>
        <begin position="67"/>
        <end position="84"/>
    </location>
</feature>
<dbReference type="Pfam" id="PF04080">
    <property type="entry name" value="Per1"/>
    <property type="match status" value="1"/>
</dbReference>
<keyword evidence="1" id="KW-0333">Golgi apparatus</keyword>
<dbReference type="InterPro" id="IPR007217">
    <property type="entry name" value="Per1-like"/>
</dbReference>
<dbReference type="EMBL" id="NBSK02000003">
    <property type="protein sequence ID" value="KAJ0219092.1"/>
    <property type="molecule type" value="Genomic_DNA"/>
</dbReference>
<comment type="caution">
    <text evidence="2">The sequence shown here is derived from an EMBL/GenBank/DDBJ whole genome shotgun (WGS) entry which is preliminary data.</text>
</comment>
<feature type="transmembrane region" description="Helical" evidence="1">
    <location>
        <begin position="124"/>
        <end position="142"/>
    </location>
</feature>